<sequence>MIPNIFISSTIDDLKYLRDGIRDSIEELAYHPVMSEYGEVGYLNPTTAADSCYKSVKQCQMVILIIGRRYGWTDSEGISVTHREFRASKETGIPTITLVESQVLNYKDVYDAAPEAEMWETFSRMDSAKSSFDFLREVMEADTFNGIIPFTSVADAKRRLKLQIADYVGGRLLEAIPQMDQNVREVLAEIKTLRNQITNSLPENSTKESDTNKYLLATRFLLQKNNQSYSIFLHAIYAGPDSFSEFDLITKNIIDCATLDDVILKAGHQFTVVSDEEIQKHMSNQPKNPDKRMIMNSLIDGGRYHIYKDKRVVMTEGAYQIFNSKQVELHRRLISDPPKTT</sequence>
<evidence type="ECO:0000313" key="3">
    <source>
        <dbReference type="Proteomes" id="UP000320839"/>
    </source>
</evidence>
<accession>A0A518FWB5</accession>
<reference evidence="2 3" key="1">
    <citation type="submission" date="2019-02" db="EMBL/GenBank/DDBJ databases">
        <title>Deep-cultivation of Planctomycetes and their phenomic and genomic characterization uncovers novel biology.</title>
        <authorList>
            <person name="Wiegand S."/>
            <person name="Jogler M."/>
            <person name="Boedeker C."/>
            <person name="Pinto D."/>
            <person name="Vollmers J."/>
            <person name="Rivas-Marin E."/>
            <person name="Kohn T."/>
            <person name="Peeters S.H."/>
            <person name="Heuer A."/>
            <person name="Rast P."/>
            <person name="Oberbeckmann S."/>
            <person name="Bunk B."/>
            <person name="Jeske O."/>
            <person name="Meyerdierks A."/>
            <person name="Storesund J.E."/>
            <person name="Kallscheuer N."/>
            <person name="Luecker S."/>
            <person name="Lage O.M."/>
            <person name="Pohl T."/>
            <person name="Merkel B.J."/>
            <person name="Hornburger P."/>
            <person name="Mueller R.-W."/>
            <person name="Bruemmer F."/>
            <person name="Labrenz M."/>
            <person name="Spormann A.M."/>
            <person name="Op den Camp H."/>
            <person name="Overmann J."/>
            <person name="Amann R."/>
            <person name="Jetten M.S.M."/>
            <person name="Mascher T."/>
            <person name="Medema M.H."/>
            <person name="Devos D.P."/>
            <person name="Kaster A.-K."/>
            <person name="Ovreas L."/>
            <person name="Rohde M."/>
            <person name="Galperin M.Y."/>
            <person name="Jogler C."/>
        </authorList>
    </citation>
    <scope>NUCLEOTIDE SEQUENCE [LARGE SCALE GENOMIC DNA]</scope>
    <source>
        <strain evidence="2 3">Pan153</strain>
    </source>
</reference>
<evidence type="ECO:0000313" key="2">
    <source>
        <dbReference type="EMBL" id="QDV20657.1"/>
    </source>
</evidence>
<dbReference type="InterPro" id="IPR025139">
    <property type="entry name" value="DUF4062"/>
</dbReference>
<dbReference type="Proteomes" id="UP000320839">
    <property type="component" value="Chromosome"/>
</dbReference>
<protein>
    <recommendedName>
        <fullName evidence="1">DUF4062 domain-containing protein</fullName>
    </recommendedName>
</protein>
<proteinExistence type="predicted"/>
<dbReference type="RefSeq" id="WP_145458974.1">
    <property type="nucleotide sequence ID" value="NZ_CP036317.1"/>
</dbReference>
<dbReference type="EMBL" id="CP036317">
    <property type="protein sequence ID" value="QDV20657.1"/>
    <property type="molecule type" value="Genomic_DNA"/>
</dbReference>
<feature type="domain" description="DUF4062" evidence="1">
    <location>
        <begin position="5"/>
        <end position="86"/>
    </location>
</feature>
<name>A0A518FWB5_9PLAN</name>
<organism evidence="2 3">
    <name type="scientific">Gimesia panareensis</name>
    <dbReference type="NCBI Taxonomy" id="2527978"/>
    <lineage>
        <taxon>Bacteria</taxon>
        <taxon>Pseudomonadati</taxon>
        <taxon>Planctomycetota</taxon>
        <taxon>Planctomycetia</taxon>
        <taxon>Planctomycetales</taxon>
        <taxon>Planctomycetaceae</taxon>
        <taxon>Gimesia</taxon>
    </lineage>
</organism>
<dbReference type="OrthoDB" id="9810187at2"/>
<dbReference type="AlphaFoldDB" id="A0A518FWB5"/>
<gene>
    <name evidence="2" type="ORF">Pan153_53330</name>
</gene>
<evidence type="ECO:0000259" key="1">
    <source>
        <dbReference type="Pfam" id="PF13271"/>
    </source>
</evidence>
<dbReference type="Pfam" id="PF13271">
    <property type="entry name" value="DUF4062"/>
    <property type="match status" value="1"/>
</dbReference>